<sequence length="320" mass="35190">MIMNNLIISQCLNFNSGIKKLITVFGMMAISFWGVGSQLAMAATCENPEALTLAIIPTEESVAELQLYKPVTDRMEKLTGKKIQFFMPTSYASVVEGLLSKFVDVAVLGPYSYVIANSKDKSIEVFATYAKRPGHMQEEGPGYRGVLISKRGSKFTSIDSLKGSTLGLTDPGSTSGNLMPRVAFTKVIGKDLEKFFGKVVYTGSHELSSVAVVEGKVDAAFVATHRFDNVVNKGEASLDGVNILWKSDPIPQDPFVYRNTLCENIKAKIRETFLDLKGQPGAKKFLDNVKSNKFVKMSSDDYNIIRDLKKAKDARKKKKG</sequence>
<proteinExistence type="predicted"/>
<dbReference type="NCBIfam" id="TIGR01098">
    <property type="entry name" value="3A0109s03R"/>
    <property type="match status" value="1"/>
</dbReference>
<keyword evidence="2" id="KW-0812">Transmembrane</keyword>
<dbReference type="GO" id="GO:0043190">
    <property type="term" value="C:ATP-binding cassette (ABC) transporter complex"/>
    <property type="evidence" value="ECO:0007669"/>
    <property type="project" value="InterPro"/>
</dbReference>
<organism evidence="3">
    <name type="scientific">marine metagenome</name>
    <dbReference type="NCBI Taxonomy" id="408172"/>
    <lineage>
        <taxon>unclassified sequences</taxon>
        <taxon>metagenomes</taxon>
        <taxon>ecological metagenomes</taxon>
    </lineage>
</organism>
<gene>
    <name evidence="3" type="ORF">METZ01_LOCUS64373</name>
</gene>
<dbReference type="GO" id="GO:0055085">
    <property type="term" value="P:transmembrane transport"/>
    <property type="evidence" value="ECO:0007669"/>
    <property type="project" value="InterPro"/>
</dbReference>
<dbReference type="Gene3D" id="3.40.190.10">
    <property type="entry name" value="Periplasmic binding protein-like II"/>
    <property type="match status" value="2"/>
</dbReference>
<dbReference type="SUPFAM" id="SSF53850">
    <property type="entry name" value="Periplasmic binding protein-like II"/>
    <property type="match status" value="1"/>
</dbReference>
<evidence type="ECO:0000256" key="1">
    <source>
        <dbReference type="ARBA" id="ARBA00022729"/>
    </source>
</evidence>
<reference evidence="3" key="1">
    <citation type="submission" date="2018-05" db="EMBL/GenBank/DDBJ databases">
        <authorList>
            <person name="Lanie J.A."/>
            <person name="Ng W.-L."/>
            <person name="Kazmierczak K.M."/>
            <person name="Andrzejewski T.M."/>
            <person name="Davidsen T.M."/>
            <person name="Wayne K.J."/>
            <person name="Tettelin H."/>
            <person name="Glass J.I."/>
            <person name="Rusch D."/>
            <person name="Podicherti R."/>
            <person name="Tsui H.-C.T."/>
            <person name="Winkler M.E."/>
        </authorList>
    </citation>
    <scope>NUCLEOTIDE SEQUENCE</scope>
</reference>
<dbReference type="CDD" id="cd01071">
    <property type="entry name" value="PBP2_PhnD_like"/>
    <property type="match status" value="1"/>
</dbReference>
<evidence type="ECO:0008006" key="4">
    <source>
        <dbReference type="Google" id="ProtNLM"/>
    </source>
</evidence>
<dbReference type="EMBL" id="UINC01004066">
    <property type="protein sequence ID" value="SVA11519.1"/>
    <property type="molecule type" value="Genomic_DNA"/>
</dbReference>
<feature type="transmembrane region" description="Helical" evidence="2">
    <location>
        <begin position="21"/>
        <end position="41"/>
    </location>
</feature>
<name>A0A381T712_9ZZZZ</name>
<dbReference type="Pfam" id="PF12974">
    <property type="entry name" value="Phosphonate-bd"/>
    <property type="match status" value="1"/>
</dbReference>
<dbReference type="InterPro" id="IPR005770">
    <property type="entry name" value="PhnD"/>
</dbReference>
<protein>
    <recommendedName>
        <fullName evidence="4">Solute-binding protein family 3/N-terminal domain-containing protein</fullName>
    </recommendedName>
</protein>
<keyword evidence="1" id="KW-0732">Signal</keyword>
<dbReference type="PANTHER" id="PTHR35841">
    <property type="entry name" value="PHOSPHONATES-BINDING PERIPLASMIC PROTEIN"/>
    <property type="match status" value="1"/>
</dbReference>
<keyword evidence="2" id="KW-0472">Membrane</keyword>
<dbReference type="AlphaFoldDB" id="A0A381T712"/>
<dbReference type="PANTHER" id="PTHR35841:SF1">
    <property type="entry name" value="PHOSPHONATES-BINDING PERIPLASMIC PROTEIN"/>
    <property type="match status" value="1"/>
</dbReference>
<keyword evidence="2" id="KW-1133">Transmembrane helix</keyword>
<accession>A0A381T712</accession>
<evidence type="ECO:0000313" key="3">
    <source>
        <dbReference type="EMBL" id="SVA11519.1"/>
    </source>
</evidence>
<evidence type="ECO:0000256" key="2">
    <source>
        <dbReference type="SAM" id="Phobius"/>
    </source>
</evidence>